<feature type="domain" description="AsmA" evidence="1">
    <location>
        <begin position="309"/>
        <end position="483"/>
    </location>
</feature>
<dbReference type="InterPro" id="IPR052894">
    <property type="entry name" value="AsmA-related"/>
</dbReference>
<dbReference type="EMBL" id="RBXL01000001">
    <property type="protein sequence ID" value="RKT46177.1"/>
    <property type="molecule type" value="Genomic_DNA"/>
</dbReference>
<dbReference type="OrthoDB" id="5749006at2"/>
<organism evidence="2 3">
    <name type="scientific">Thiocapsa rosea</name>
    <dbReference type="NCBI Taxonomy" id="69360"/>
    <lineage>
        <taxon>Bacteria</taxon>
        <taxon>Pseudomonadati</taxon>
        <taxon>Pseudomonadota</taxon>
        <taxon>Gammaproteobacteria</taxon>
        <taxon>Chromatiales</taxon>
        <taxon>Chromatiaceae</taxon>
        <taxon>Thiocapsa</taxon>
    </lineage>
</organism>
<sequence length="1006" mass="105894">MSAAPMKAVHIALWGLLLVLAAIGITIASLPVYLEAHKGLLAEAASRALGRSVRIEGAVGVAWLPRPSLVLVDLEIAGVEGSAAPRPWYAGRLEGDLDLAALFDRQLRIGRIQVQDAVIHLDPDQLADWVPSDRPSSRGGFRVTVDSVRLVESTLVLHAASDPPRGFRIDRIDLSGLDGPNTGWSLDVEGEIGLSGIPVAISVSAGPAGESGSAHWPFAVRMQVADASLEASGSTGAPFDVAQIEARVDLAVPDLQALQPLFPAYAPPAGGLRMSGRLLRGDDGLALDRIEGSVDAPEPLGRIPHGDARLAGDLSLTLGGPRPSIQGSLNIEKLDLRAPGSFNGSTATSDEAPTWLDRPFPVERLRNLDLDLALRIEGLETNPLTIERLATRVTLDDGRLRLGSLDVVLPGVALAGEAALDARQARPAWTADLKAERILLPEALAFLHSAKPPGGYLERVSLTAKAQGTTARALIASLAGELRSTQAQLRAPAANKPQAPAAITLTKPRLTLESGTAVRLQTALATGGERFDLDLTGGRLVDLLPQGRGWPKIDVLAKRRSKTKGAEIRGSIGPLDALLAGRDLNLDLSLEQPGLTIGVKGRLARLDALRGSTLDVEAAIQDLSVLGELAGSPFGQGLASGFPDGPPLTASARLQGLDDGWALRDLKAASGDSDLAGNLTIRPGPVPRIEATLSAQRLDLTPYLGMGLPTASNARSTPAQRLPPDLLRMLDGTLRLTVGHLKAGDLGFDLLELNAALDAGHLQATLATGAERLRAEMDLRSDRAGWRFDIRAKGNLDLAQLLDAKDADALSHIQTVLDMRLTGVATALNDLLRNAAGHLELSLGAGRLHKKAAEVLPLGGLLFTLLDVLNPLALDLDSRVHYNDLECAVLQFDLADGIAVSTRGLAVQTKTINAIGGGALNLRTEGIDRRFKTAKRRGIGLSLLGIADRFVYIKGTLRNPRAGIDPAALLTYGGAAWATSGISLLADQFVRRLTSGTNPCDAVRKG</sequence>
<keyword evidence="3" id="KW-1185">Reference proteome</keyword>
<feature type="domain" description="AsmA" evidence="1">
    <location>
        <begin position="10"/>
        <end position="123"/>
    </location>
</feature>
<accession>A0A495VCT2</accession>
<dbReference type="InterPro" id="IPR007844">
    <property type="entry name" value="AsmA"/>
</dbReference>
<evidence type="ECO:0000313" key="2">
    <source>
        <dbReference type="EMBL" id="RKT46177.1"/>
    </source>
</evidence>
<dbReference type="Proteomes" id="UP000274556">
    <property type="component" value="Unassembled WGS sequence"/>
</dbReference>
<dbReference type="GO" id="GO:0090313">
    <property type="term" value="P:regulation of protein targeting to membrane"/>
    <property type="evidence" value="ECO:0007669"/>
    <property type="project" value="TreeGrafter"/>
</dbReference>
<evidence type="ECO:0000259" key="1">
    <source>
        <dbReference type="Pfam" id="PF05170"/>
    </source>
</evidence>
<evidence type="ECO:0000313" key="3">
    <source>
        <dbReference type="Proteomes" id="UP000274556"/>
    </source>
</evidence>
<dbReference type="AlphaFoldDB" id="A0A495VCT2"/>
<name>A0A495VCT2_9GAMM</name>
<protein>
    <submittedName>
        <fullName evidence="2">Uncharacterized protein involved in outer membrane biogenesis</fullName>
    </submittedName>
</protein>
<dbReference type="Pfam" id="PF05170">
    <property type="entry name" value="AsmA"/>
    <property type="match status" value="2"/>
</dbReference>
<reference evidence="2 3" key="1">
    <citation type="submission" date="2018-10" db="EMBL/GenBank/DDBJ databases">
        <title>Genomic Encyclopedia of Archaeal and Bacterial Type Strains, Phase II (KMG-II): from individual species to whole genera.</title>
        <authorList>
            <person name="Goeker M."/>
        </authorList>
    </citation>
    <scope>NUCLEOTIDE SEQUENCE [LARGE SCALE GENOMIC DNA]</scope>
    <source>
        <strain evidence="2 3">DSM 235</strain>
    </source>
</reference>
<dbReference type="PANTHER" id="PTHR30441:SF8">
    <property type="entry name" value="DUF748 DOMAIN-CONTAINING PROTEIN"/>
    <property type="match status" value="1"/>
</dbReference>
<dbReference type="PANTHER" id="PTHR30441">
    <property type="entry name" value="DUF748 DOMAIN-CONTAINING PROTEIN"/>
    <property type="match status" value="1"/>
</dbReference>
<dbReference type="GO" id="GO:0005886">
    <property type="term" value="C:plasma membrane"/>
    <property type="evidence" value="ECO:0007669"/>
    <property type="project" value="TreeGrafter"/>
</dbReference>
<comment type="caution">
    <text evidence="2">The sequence shown here is derived from an EMBL/GenBank/DDBJ whole genome shotgun (WGS) entry which is preliminary data.</text>
</comment>
<gene>
    <name evidence="2" type="ORF">BDD21_3678</name>
</gene>
<proteinExistence type="predicted"/>